<accession>A0A222FI89</accession>
<dbReference type="OrthoDB" id="6297335at2"/>
<reference evidence="1 2" key="1">
    <citation type="submission" date="2017-07" db="EMBL/GenBank/DDBJ databases">
        <title>Annotated genome sequence of Bacterioplanes sanyensis isolated from Red Sea.</title>
        <authorList>
            <person name="Rehman Z.U."/>
        </authorList>
    </citation>
    <scope>NUCLEOTIDE SEQUENCE [LARGE SCALE GENOMIC DNA]</scope>
    <source>
        <strain evidence="1 2">NV9</strain>
    </source>
</reference>
<proteinExistence type="predicted"/>
<keyword evidence="2" id="KW-1185">Reference proteome</keyword>
<evidence type="ECO:0000313" key="1">
    <source>
        <dbReference type="EMBL" id="ASP37933.1"/>
    </source>
</evidence>
<gene>
    <name evidence="1" type="ORF">CHH28_04235</name>
</gene>
<evidence type="ECO:0000313" key="2">
    <source>
        <dbReference type="Proteomes" id="UP000202440"/>
    </source>
</evidence>
<name>A0A222FI89_9GAMM</name>
<dbReference type="RefSeq" id="WP_094059134.1">
    <property type="nucleotide sequence ID" value="NZ_CP022530.1"/>
</dbReference>
<dbReference type="Proteomes" id="UP000202440">
    <property type="component" value="Chromosome"/>
</dbReference>
<protein>
    <submittedName>
        <fullName evidence="1">Uncharacterized protein</fullName>
    </submittedName>
</protein>
<sequence>MNESSFLNIDLDLESEHDLRPLAQAWGDDVCVFRLDNDDGVWRGSFETMEEDAEQIIDKYHQLVTKLSPPLRALWDSAHQRVFDIGFQSGAEPRLYRSVLSAQAISKIEEMGGSIAVSIYANNDN</sequence>
<organism evidence="1 2">
    <name type="scientific">Bacterioplanes sanyensis</name>
    <dbReference type="NCBI Taxonomy" id="1249553"/>
    <lineage>
        <taxon>Bacteria</taxon>
        <taxon>Pseudomonadati</taxon>
        <taxon>Pseudomonadota</taxon>
        <taxon>Gammaproteobacteria</taxon>
        <taxon>Oceanospirillales</taxon>
        <taxon>Oceanospirillaceae</taxon>
        <taxon>Bacterioplanes</taxon>
    </lineage>
</organism>
<dbReference type="AlphaFoldDB" id="A0A222FI89"/>
<dbReference type="EMBL" id="CP022530">
    <property type="protein sequence ID" value="ASP37933.1"/>
    <property type="molecule type" value="Genomic_DNA"/>
</dbReference>
<dbReference type="KEGG" id="bsan:CHH28_04235"/>